<dbReference type="InterPro" id="IPR045058">
    <property type="entry name" value="GIMA/IAN/Toc"/>
</dbReference>
<dbReference type="Gene3D" id="3.40.50.300">
    <property type="entry name" value="P-loop containing nucleotide triphosphate hydrolases"/>
    <property type="match status" value="1"/>
</dbReference>
<dbReference type="AlphaFoldDB" id="A0ABD0RLI1"/>
<name>A0ABD0RLI1_CIRMR</name>
<reference evidence="6 7" key="1">
    <citation type="submission" date="2024-05" db="EMBL/GenBank/DDBJ databases">
        <title>Genome sequencing and assembly of Indian major carp, Cirrhinus mrigala (Hamilton, 1822).</title>
        <authorList>
            <person name="Mohindra V."/>
            <person name="Chowdhury L.M."/>
            <person name="Lal K."/>
            <person name="Jena J.K."/>
        </authorList>
    </citation>
    <scope>NUCLEOTIDE SEQUENCE [LARGE SCALE GENOMIC DNA]</scope>
    <source>
        <strain evidence="6">CM1030</strain>
        <tissue evidence="6">Blood</tissue>
    </source>
</reference>
<feature type="domain" description="AIG1-type G" evidence="5">
    <location>
        <begin position="1"/>
        <end position="140"/>
    </location>
</feature>
<gene>
    <name evidence="6" type="ORF">M9458_007856</name>
</gene>
<dbReference type="GO" id="GO:0005525">
    <property type="term" value="F:GTP binding"/>
    <property type="evidence" value="ECO:0007669"/>
    <property type="project" value="UniProtKB-KW"/>
</dbReference>
<feature type="non-terminal residue" evidence="6">
    <location>
        <position position="221"/>
    </location>
</feature>
<dbReference type="PANTHER" id="PTHR10903:SF170">
    <property type="entry name" value="GTPASE IMAP FAMILY MEMBER 7"/>
    <property type="match status" value="1"/>
</dbReference>
<keyword evidence="7" id="KW-1185">Reference proteome</keyword>
<feature type="compositionally biased region" description="Basic and acidic residues" evidence="4">
    <location>
        <begin position="175"/>
        <end position="190"/>
    </location>
</feature>
<evidence type="ECO:0000256" key="1">
    <source>
        <dbReference type="ARBA" id="ARBA00008535"/>
    </source>
</evidence>
<protein>
    <recommendedName>
        <fullName evidence="5">AIG1-type G domain-containing protein</fullName>
    </recommendedName>
</protein>
<accession>A0ABD0RLI1</accession>
<comment type="similarity">
    <text evidence="1">Belongs to the TRAFAC class TrmE-Era-EngA-EngB-Septin-like GTPase superfamily. AIG1/Toc34/Toc159-like paraseptin GTPase family. IAN subfamily.</text>
</comment>
<dbReference type="InterPro" id="IPR027417">
    <property type="entry name" value="P-loop_NTPase"/>
</dbReference>
<dbReference type="EMBL" id="JAMKFB020000003">
    <property type="protein sequence ID" value="KAL0199316.1"/>
    <property type="molecule type" value="Genomic_DNA"/>
</dbReference>
<proteinExistence type="inferred from homology"/>
<feature type="compositionally biased region" description="Basic and acidic residues" evidence="4">
    <location>
        <begin position="200"/>
        <end position="211"/>
    </location>
</feature>
<keyword evidence="3" id="KW-0342">GTP-binding</keyword>
<feature type="non-terminal residue" evidence="6">
    <location>
        <position position="1"/>
    </location>
</feature>
<evidence type="ECO:0000256" key="3">
    <source>
        <dbReference type="ARBA" id="ARBA00023134"/>
    </source>
</evidence>
<organism evidence="6 7">
    <name type="scientific">Cirrhinus mrigala</name>
    <name type="common">Mrigala</name>
    <dbReference type="NCBI Taxonomy" id="683832"/>
    <lineage>
        <taxon>Eukaryota</taxon>
        <taxon>Metazoa</taxon>
        <taxon>Chordata</taxon>
        <taxon>Craniata</taxon>
        <taxon>Vertebrata</taxon>
        <taxon>Euteleostomi</taxon>
        <taxon>Actinopterygii</taxon>
        <taxon>Neopterygii</taxon>
        <taxon>Teleostei</taxon>
        <taxon>Ostariophysi</taxon>
        <taxon>Cypriniformes</taxon>
        <taxon>Cyprinidae</taxon>
        <taxon>Labeoninae</taxon>
        <taxon>Labeonini</taxon>
        <taxon>Cirrhinus</taxon>
    </lineage>
</organism>
<dbReference type="InterPro" id="IPR006703">
    <property type="entry name" value="G_AIG1"/>
</dbReference>
<comment type="caution">
    <text evidence="6">The sequence shown here is derived from an EMBL/GenBank/DDBJ whole genome shotgun (WGS) entry which is preliminary data.</text>
</comment>
<dbReference type="Pfam" id="PF04548">
    <property type="entry name" value="AIG1"/>
    <property type="match status" value="1"/>
</dbReference>
<evidence type="ECO:0000313" key="7">
    <source>
        <dbReference type="Proteomes" id="UP001529510"/>
    </source>
</evidence>
<sequence>IVLLGKNASDNSLVGNLILGTDVFKSEAPPDVVERVSGRLKDRHVIIINSPQLLQTNISDHQITQTVRECVHLSDPGPHVFILVLQHKHFTEDDLRRVKHLLKLFSEDAIKHTIVITTDEQTRRAKVNESIQQLTAECGGGHVHVKDQTNICSQIFKTVENTRKRKYCETLKETPKIGSSEETKDNRAVDSDLSEDGNMDESHKEKKEKRSTSGLAQIPNP</sequence>
<evidence type="ECO:0000259" key="5">
    <source>
        <dbReference type="Pfam" id="PF04548"/>
    </source>
</evidence>
<dbReference type="Proteomes" id="UP001529510">
    <property type="component" value="Unassembled WGS sequence"/>
</dbReference>
<evidence type="ECO:0000256" key="2">
    <source>
        <dbReference type="ARBA" id="ARBA00022741"/>
    </source>
</evidence>
<evidence type="ECO:0000313" key="6">
    <source>
        <dbReference type="EMBL" id="KAL0199316.1"/>
    </source>
</evidence>
<dbReference type="PANTHER" id="PTHR10903">
    <property type="entry name" value="GTPASE, IMAP FAMILY MEMBER-RELATED"/>
    <property type="match status" value="1"/>
</dbReference>
<keyword evidence="2" id="KW-0547">Nucleotide-binding</keyword>
<dbReference type="SUPFAM" id="SSF52540">
    <property type="entry name" value="P-loop containing nucleoside triphosphate hydrolases"/>
    <property type="match status" value="1"/>
</dbReference>
<evidence type="ECO:0000256" key="4">
    <source>
        <dbReference type="SAM" id="MobiDB-lite"/>
    </source>
</evidence>
<feature type="region of interest" description="Disordered" evidence="4">
    <location>
        <begin position="175"/>
        <end position="221"/>
    </location>
</feature>